<dbReference type="Gramene" id="TRITD7Av1G172050.3">
    <property type="protein sequence ID" value="TRITD7Av1G172050.3"/>
    <property type="gene ID" value="TRITD7Av1G172050"/>
</dbReference>
<dbReference type="AlphaFoldDB" id="A0A9R0ZGM9"/>
<feature type="transmembrane region" description="Helical" evidence="1">
    <location>
        <begin position="88"/>
        <end position="111"/>
    </location>
</feature>
<dbReference type="EMBL" id="LT934123">
    <property type="protein sequence ID" value="VAI76514.1"/>
    <property type="molecule type" value="Genomic_DNA"/>
</dbReference>
<keyword evidence="1" id="KW-0812">Transmembrane</keyword>
<keyword evidence="3" id="KW-1185">Reference proteome</keyword>
<feature type="transmembrane region" description="Helical" evidence="1">
    <location>
        <begin position="169"/>
        <end position="190"/>
    </location>
</feature>
<organism evidence="2 3">
    <name type="scientific">Triticum turgidum subsp. durum</name>
    <name type="common">Durum wheat</name>
    <name type="synonym">Triticum durum</name>
    <dbReference type="NCBI Taxonomy" id="4567"/>
    <lineage>
        <taxon>Eukaryota</taxon>
        <taxon>Viridiplantae</taxon>
        <taxon>Streptophyta</taxon>
        <taxon>Embryophyta</taxon>
        <taxon>Tracheophyta</taxon>
        <taxon>Spermatophyta</taxon>
        <taxon>Magnoliopsida</taxon>
        <taxon>Liliopsida</taxon>
        <taxon>Poales</taxon>
        <taxon>Poaceae</taxon>
        <taxon>BOP clade</taxon>
        <taxon>Pooideae</taxon>
        <taxon>Triticodae</taxon>
        <taxon>Triticeae</taxon>
        <taxon>Triticinae</taxon>
        <taxon>Triticum</taxon>
    </lineage>
</organism>
<keyword evidence="1" id="KW-0472">Membrane</keyword>
<gene>
    <name evidence="2" type="ORF">TRITD_7Av1G172050</name>
</gene>
<protein>
    <submittedName>
        <fullName evidence="2">Uncharacterized protein</fullName>
    </submittedName>
</protein>
<keyword evidence="1" id="KW-1133">Transmembrane helix</keyword>
<evidence type="ECO:0000313" key="2">
    <source>
        <dbReference type="EMBL" id="VAI76514.1"/>
    </source>
</evidence>
<dbReference type="PANTHER" id="PTHR33133:SF5">
    <property type="entry name" value="OS08G0107100 PROTEIN"/>
    <property type="match status" value="1"/>
</dbReference>
<accession>A0A9R0ZGM9</accession>
<name>A0A9R0ZGM9_TRITD</name>
<dbReference type="Proteomes" id="UP000324705">
    <property type="component" value="Chromosome 7A"/>
</dbReference>
<evidence type="ECO:0000256" key="1">
    <source>
        <dbReference type="SAM" id="Phobius"/>
    </source>
</evidence>
<reference evidence="2 3" key="1">
    <citation type="submission" date="2017-09" db="EMBL/GenBank/DDBJ databases">
        <authorList>
            <consortium name="International Durum Wheat Genome Sequencing Consortium (IDWGSC)"/>
            <person name="Milanesi L."/>
        </authorList>
    </citation>
    <scope>NUCLEOTIDE SEQUENCE [LARGE SCALE GENOMIC DNA]</scope>
    <source>
        <strain evidence="3">cv. Svevo</strain>
    </source>
</reference>
<feature type="transmembrane region" description="Helical" evidence="1">
    <location>
        <begin position="210"/>
        <end position="236"/>
    </location>
</feature>
<proteinExistence type="predicted"/>
<feature type="transmembrane region" description="Helical" evidence="1">
    <location>
        <begin position="30"/>
        <end position="52"/>
    </location>
</feature>
<dbReference type="PANTHER" id="PTHR33133">
    <property type="entry name" value="OS08G0107100 PROTEIN-RELATED"/>
    <property type="match status" value="1"/>
</dbReference>
<feature type="transmembrane region" description="Helical" evidence="1">
    <location>
        <begin position="117"/>
        <end position="149"/>
    </location>
</feature>
<evidence type="ECO:0000313" key="3">
    <source>
        <dbReference type="Proteomes" id="UP000324705"/>
    </source>
</evidence>
<sequence length="277" mass="30226">MECEPEELQFLGPVGIYRESVAILRAHRPLYARIAAAFVLPLSALFLAHITISHALFSTINSDDSALESSAPGTASQQRILQRLGADWAALVLFAYHFVFAVVFIALLVAVDNGSTLAGLLAFVVIVAYLVGLVYLSVVWHLASVVSVLEDYKGFQAMRKSKALIQGKLWTVVIIFVTLNIVFVVVEFAFRAWIVQGARHGLGAGGRLLLGLVILAALCSVVMVALVVQTVVYLVCKSYHHESIDKSNISDHLEVYLGDYVPLKASDVQMQHFGDEV</sequence>